<name>A0A5J4YQL4_PORPP</name>
<gene>
    <name evidence="2" type="ORF">FVE85_4886</name>
</gene>
<feature type="region of interest" description="Disordered" evidence="1">
    <location>
        <begin position="134"/>
        <end position="171"/>
    </location>
</feature>
<dbReference type="EMBL" id="VRMN01000006">
    <property type="protein sequence ID" value="KAA8493749.1"/>
    <property type="molecule type" value="Genomic_DNA"/>
</dbReference>
<evidence type="ECO:0000256" key="1">
    <source>
        <dbReference type="SAM" id="MobiDB-lite"/>
    </source>
</evidence>
<feature type="compositionally biased region" description="Basic and acidic residues" evidence="1">
    <location>
        <begin position="295"/>
        <end position="307"/>
    </location>
</feature>
<feature type="region of interest" description="Disordered" evidence="1">
    <location>
        <begin position="667"/>
        <end position="729"/>
    </location>
</feature>
<feature type="compositionally biased region" description="Polar residues" evidence="1">
    <location>
        <begin position="316"/>
        <end position="340"/>
    </location>
</feature>
<dbReference type="AlphaFoldDB" id="A0A5J4YQL4"/>
<protein>
    <submittedName>
        <fullName evidence="2">Uncharacterized protein</fullName>
    </submittedName>
</protein>
<feature type="compositionally biased region" description="Basic and acidic residues" evidence="1">
    <location>
        <begin position="675"/>
        <end position="684"/>
    </location>
</feature>
<sequence>MSSARGRRRQAGAGARACARFCAGARRGGEERVQRVAQSRRRAGRRRARAARVHARRQDAALWQAQGVKSAARTRSARKQQRRPSPAEARAGADARAEPRAGPNTIPAAEELAAMRDSKQAGLWSSVSRMLKGDTSTAPALTAQHSASASSSSSNRPLEPRAPSGGEPRATAAAVASEVLAGDAHAVRKSLRSMHNDVLLHASREISRVEGSSIGSPDGMHRLRGRDLLSPVKISEHDAAFQDLEGSDDRPGASSLFSGLGIGKRNSSLSRRESGSRSRTPKSKEAPGPRSGSRSRTEPITKEKDANFKLLGFFSRQRSGNNRSDSERGSITSSSATATKRSLHQPHSRSDLDFGDDNASGSLAGVRGGAAGTTGAVGPRHHVVSMGGTVDNNHQRPLIPPFPDADAQANSIGRAPFGPVSTENGVLPNEVANENFKPIWHDQKRNMNVPQRKKSRDEILIEAKAQLELLNENRAKMPLLLSKRGVSLRKIPVHREDLQSEARFFSEGYTYEVLPVASTVTSTSVVSGAGHGSAGATDEGNVASREGPSASAQGVALKYASNRSGGGLDLAPDSGQLANSLNVFRYGSDQLRKSLLSSLISDERMADERITDGREQWRKLQESALMMMENAAALLDAYECEKITGQPSFSATERLAKFGSPVFGTAGTNAAGAEHQTKAQEQRISHAWSGAPPSRAEENNGFPDAHGADETGNDASSDDDFKTARGSTIEGVDPLDHTRTLWLKQSADLRDKIDKSVGVEVFERYAEYVMSREKQESEVEARFFLGMEETWLRDLETFLIVYKMIEGVRDMMLVFDAGKGLLSREHSKRSLSSFDSKHHSLDGRGGASAARVASAGMAPTPSTLVGRGVQDRAVHDAAHAGAEPALPFSEGGGTDSPDKTSAAVAPDADAAPMAELASALFTSQLGAREDSNALDVGQPDTINNSDDMGWFQAEPSVKAMNEGERKAQRLAELRGKARILDMMESSAL</sequence>
<feature type="compositionally biased region" description="Basic residues" evidence="1">
    <location>
        <begin position="38"/>
        <end position="55"/>
    </location>
</feature>
<keyword evidence="3" id="KW-1185">Reference proteome</keyword>
<feature type="region of interest" description="Disordered" evidence="1">
    <location>
        <begin position="242"/>
        <end position="377"/>
    </location>
</feature>
<evidence type="ECO:0000313" key="3">
    <source>
        <dbReference type="Proteomes" id="UP000324585"/>
    </source>
</evidence>
<feature type="compositionally biased region" description="Basic and acidic residues" evidence="1">
    <location>
        <begin position="270"/>
        <end position="287"/>
    </location>
</feature>
<feature type="region of interest" description="Disordered" evidence="1">
    <location>
        <begin position="22"/>
        <end position="121"/>
    </location>
</feature>
<feature type="compositionally biased region" description="Polar residues" evidence="1">
    <location>
        <begin position="134"/>
        <end position="145"/>
    </location>
</feature>
<feature type="region of interest" description="Disordered" evidence="1">
    <location>
        <begin position="881"/>
        <end position="903"/>
    </location>
</feature>
<feature type="region of interest" description="Disordered" evidence="1">
    <location>
        <begin position="525"/>
        <end position="548"/>
    </location>
</feature>
<organism evidence="2 3">
    <name type="scientific">Porphyridium purpureum</name>
    <name type="common">Red alga</name>
    <name type="synonym">Porphyridium cruentum</name>
    <dbReference type="NCBI Taxonomy" id="35688"/>
    <lineage>
        <taxon>Eukaryota</taxon>
        <taxon>Rhodophyta</taxon>
        <taxon>Bangiophyceae</taxon>
        <taxon>Porphyridiales</taxon>
        <taxon>Porphyridiaceae</taxon>
        <taxon>Porphyridium</taxon>
    </lineage>
</organism>
<comment type="caution">
    <text evidence="2">The sequence shown here is derived from an EMBL/GenBank/DDBJ whole genome shotgun (WGS) entry which is preliminary data.</text>
</comment>
<evidence type="ECO:0000313" key="2">
    <source>
        <dbReference type="EMBL" id="KAA8493749.1"/>
    </source>
</evidence>
<accession>A0A5J4YQL4</accession>
<dbReference type="Proteomes" id="UP000324585">
    <property type="component" value="Unassembled WGS sequence"/>
</dbReference>
<reference evidence="3" key="1">
    <citation type="journal article" date="2019" name="Nat. Commun.">
        <title>Expansion of phycobilisome linker gene families in mesophilic red algae.</title>
        <authorList>
            <person name="Lee J."/>
            <person name="Kim D."/>
            <person name="Bhattacharya D."/>
            <person name="Yoon H.S."/>
        </authorList>
    </citation>
    <scope>NUCLEOTIDE SEQUENCE [LARGE SCALE GENOMIC DNA]</scope>
    <source>
        <strain evidence="3">CCMP 1328</strain>
    </source>
</reference>
<proteinExistence type="predicted"/>